<comment type="subcellular location">
    <subcellularLocation>
        <location evidence="1">Membrane</location>
        <topology evidence="1">Multi-pass membrane protein</topology>
    </subcellularLocation>
</comment>
<name>A0A5D2JP87_GOSTO</name>
<evidence type="ECO:0000313" key="14">
    <source>
        <dbReference type="Proteomes" id="UP000322667"/>
    </source>
</evidence>
<evidence type="ECO:0000256" key="8">
    <source>
        <dbReference type="ARBA" id="ARBA00023136"/>
    </source>
</evidence>
<evidence type="ECO:0000256" key="2">
    <source>
        <dbReference type="ARBA" id="ARBA00022448"/>
    </source>
</evidence>
<evidence type="ECO:0000256" key="4">
    <source>
        <dbReference type="ARBA" id="ARBA00022692"/>
    </source>
</evidence>
<gene>
    <name evidence="13" type="ORF">ES332_D08G001200v1</name>
</gene>
<feature type="transmembrane region" description="Helical" evidence="10">
    <location>
        <begin position="99"/>
        <end position="117"/>
    </location>
</feature>
<dbReference type="Gene3D" id="1.20.1530.20">
    <property type="match status" value="1"/>
</dbReference>
<feature type="domain" description="Cation/H(+) antiporter central" evidence="12">
    <location>
        <begin position="528"/>
        <end position="656"/>
    </location>
</feature>
<feature type="transmembrane region" description="Helical" evidence="10">
    <location>
        <begin position="359"/>
        <end position="376"/>
    </location>
</feature>
<feature type="transmembrane region" description="Helical" evidence="10">
    <location>
        <begin position="265"/>
        <end position="285"/>
    </location>
</feature>
<feature type="transmembrane region" description="Helical" evidence="10">
    <location>
        <begin position="418"/>
        <end position="438"/>
    </location>
</feature>
<feature type="transmembrane region" description="Helical" evidence="10">
    <location>
        <begin position="168"/>
        <end position="188"/>
    </location>
</feature>
<evidence type="ECO:0000256" key="5">
    <source>
        <dbReference type="ARBA" id="ARBA00022958"/>
    </source>
</evidence>
<evidence type="ECO:0000256" key="10">
    <source>
        <dbReference type="SAM" id="Phobius"/>
    </source>
</evidence>
<dbReference type="PANTHER" id="PTHR32468:SF109">
    <property type="entry name" value="CATION_H(+) ANTIPORTER 24-RELATED"/>
    <property type="match status" value="1"/>
</dbReference>
<dbReference type="GO" id="GO:0016020">
    <property type="term" value="C:membrane"/>
    <property type="evidence" value="ECO:0007669"/>
    <property type="project" value="UniProtKB-SubCell"/>
</dbReference>
<proteinExistence type="inferred from homology"/>
<dbReference type="Proteomes" id="UP000322667">
    <property type="component" value="Chromosome D08"/>
</dbReference>
<feature type="transmembrane region" description="Helical" evidence="10">
    <location>
        <begin position="388"/>
        <end position="411"/>
    </location>
</feature>
<dbReference type="EMBL" id="CM017630">
    <property type="protein sequence ID" value="TYH56199.1"/>
    <property type="molecule type" value="Genomic_DNA"/>
</dbReference>
<evidence type="ECO:0000256" key="1">
    <source>
        <dbReference type="ARBA" id="ARBA00004141"/>
    </source>
</evidence>
<organism evidence="13 14">
    <name type="scientific">Gossypium tomentosum</name>
    <name type="common">Hawaiian cotton</name>
    <name type="synonym">Gossypium sandvicense</name>
    <dbReference type="NCBI Taxonomy" id="34277"/>
    <lineage>
        <taxon>Eukaryota</taxon>
        <taxon>Viridiplantae</taxon>
        <taxon>Streptophyta</taxon>
        <taxon>Embryophyta</taxon>
        <taxon>Tracheophyta</taxon>
        <taxon>Spermatophyta</taxon>
        <taxon>Magnoliopsida</taxon>
        <taxon>eudicotyledons</taxon>
        <taxon>Gunneridae</taxon>
        <taxon>Pentapetalae</taxon>
        <taxon>rosids</taxon>
        <taxon>malvids</taxon>
        <taxon>Malvales</taxon>
        <taxon>Malvaceae</taxon>
        <taxon>Malvoideae</taxon>
        <taxon>Gossypium</taxon>
    </lineage>
</organism>
<dbReference type="GO" id="GO:1902600">
    <property type="term" value="P:proton transmembrane transport"/>
    <property type="evidence" value="ECO:0007669"/>
    <property type="project" value="InterPro"/>
</dbReference>
<keyword evidence="14" id="KW-1185">Reference proteome</keyword>
<dbReference type="GO" id="GO:0012505">
    <property type="term" value="C:endomembrane system"/>
    <property type="evidence" value="ECO:0007669"/>
    <property type="project" value="TreeGrafter"/>
</dbReference>
<sequence>MVRVFPAGQPLKSNAWTWLAHSQAYHTRMDMTGAKFHTSNRGTAAVPLVCVRAQGSHAFGIFYGQNPIFVSYDMVLADLILMIFLIQTVRFLLKPFRQPRLVAELIAGIIIGPCLLGKSKRFNEIMFPLYSRFVLRTLGIFALMLWVFVSGVKMDLTLIKRSGKKHLYIAMVSVMLPFLTVMAIGLIIRKLMDNEMAKISSIGGIASGLSVTTFPIHYTVLEELNLLSSEVGNMALSVALISDSIGMNFITVFEALKQVDISAGTLVWYLISMVVLVAFLLSAIRPALFWIIDHTPEGQAVHESYVVAILLGVFVVGFLTDMFGLAVAFGPFCLGLLIPNGPPLGATLVEKSETILKEIMMPFAFAFIGLHTDFSAMTEAGWTTLGPLFTMVISGYVSKFLATMIGAFMVAVPSRDSLTLSLVLSLRGQVELALYIHWVDKNVCMYMIRLPGFSMMIFLTTILLATLTPLISVIYDPSKPYKVLKRRTIQHTPPGEEVRILVCIRDKKSVPSLVNLLEITYPTLQNPLSVYAFHLVELIGRANPVFIDHDNDPDPDDLSIRFPDSEAIRNALILYQENRDESVKLHFFTALAAKRTMFQDVCKLALNSKATIIILPLERQYDGEMGTAEQWGGGQTLNTEVLSHAPCSVGLLIDKAHRWHLPLTRCSGGTTSHDFIVLFLGGPDSRECLAYADHMVANPNVSLTLVRFLSSNPEGDDERQKKLDDGLVTWFWVKNEANERVIYREVVVKDGADTAAAIKAMAEEKFYHLWIVGRKQGINESLLEGLSTWTDNQEELGIIGDYVSSSDFVDADSVLVVQKQILRV</sequence>
<dbReference type="GO" id="GO:0015297">
    <property type="term" value="F:antiporter activity"/>
    <property type="evidence" value="ECO:0007669"/>
    <property type="project" value="InterPro"/>
</dbReference>
<feature type="transmembrane region" description="Helical" evidence="10">
    <location>
        <begin position="233"/>
        <end position="253"/>
    </location>
</feature>
<feature type="domain" description="Cation/H+ exchanger transmembrane" evidence="11">
    <location>
        <begin position="84"/>
        <end position="466"/>
    </location>
</feature>
<feature type="transmembrane region" description="Helical" evidence="10">
    <location>
        <begin position="305"/>
        <end position="338"/>
    </location>
</feature>
<evidence type="ECO:0000256" key="7">
    <source>
        <dbReference type="ARBA" id="ARBA00023065"/>
    </source>
</evidence>
<dbReference type="AlphaFoldDB" id="A0A5D2JP87"/>
<feature type="transmembrane region" description="Helical" evidence="10">
    <location>
        <begin position="200"/>
        <end position="221"/>
    </location>
</feature>
<comment type="similarity">
    <text evidence="9">Belongs to the monovalent cation:proton antiporter 2 (CPA2) transporter (TC 2.A.37) family. CHX (TC 2.A.37.4) subfamily.</text>
</comment>
<dbReference type="InterPro" id="IPR006153">
    <property type="entry name" value="Cation/H_exchanger_TM"/>
</dbReference>
<evidence type="ECO:0000256" key="9">
    <source>
        <dbReference type="ARBA" id="ARBA00038341"/>
    </source>
</evidence>
<evidence type="ECO:0000259" key="12">
    <source>
        <dbReference type="Pfam" id="PF23256"/>
    </source>
</evidence>
<dbReference type="GO" id="GO:0006885">
    <property type="term" value="P:regulation of pH"/>
    <property type="evidence" value="ECO:0007669"/>
    <property type="project" value="TreeGrafter"/>
</dbReference>
<evidence type="ECO:0000256" key="6">
    <source>
        <dbReference type="ARBA" id="ARBA00022989"/>
    </source>
</evidence>
<evidence type="ECO:0000313" key="13">
    <source>
        <dbReference type="EMBL" id="TYH56199.1"/>
    </source>
</evidence>
<feature type="transmembrane region" description="Helical" evidence="10">
    <location>
        <begin position="75"/>
        <end position="93"/>
    </location>
</feature>
<evidence type="ECO:0000259" key="11">
    <source>
        <dbReference type="Pfam" id="PF00999"/>
    </source>
</evidence>
<dbReference type="GO" id="GO:0006813">
    <property type="term" value="P:potassium ion transport"/>
    <property type="evidence" value="ECO:0007669"/>
    <property type="project" value="UniProtKB-KW"/>
</dbReference>
<keyword evidence="8 10" id="KW-0472">Membrane</keyword>
<feature type="transmembrane region" description="Helical" evidence="10">
    <location>
        <begin position="129"/>
        <end position="148"/>
    </location>
</feature>
<keyword evidence="5" id="KW-0630">Potassium</keyword>
<keyword evidence="6 10" id="KW-1133">Transmembrane helix</keyword>
<keyword evidence="7" id="KW-0406">Ion transport</keyword>
<protein>
    <submittedName>
        <fullName evidence="13">Uncharacterized protein</fullName>
    </submittedName>
</protein>
<dbReference type="Pfam" id="PF23256">
    <property type="entry name" value="CHX17_2nd"/>
    <property type="match status" value="1"/>
</dbReference>
<dbReference type="Pfam" id="PF00999">
    <property type="entry name" value="Na_H_Exchanger"/>
    <property type="match status" value="1"/>
</dbReference>
<dbReference type="InterPro" id="IPR057291">
    <property type="entry name" value="CHX17_2nd"/>
</dbReference>
<dbReference type="PANTHER" id="PTHR32468">
    <property type="entry name" value="CATION/H + ANTIPORTER"/>
    <property type="match status" value="1"/>
</dbReference>
<feature type="transmembrane region" description="Helical" evidence="10">
    <location>
        <begin position="450"/>
        <end position="475"/>
    </location>
</feature>
<dbReference type="InterPro" id="IPR050794">
    <property type="entry name" value="CPA2_transporter"/>
</dbReference>
<evidence type="ECO:0000256" key="3">
    <source>
        <dbReference type="ARBA" id="ARBA00022538"/>
    </source>
</evidence>
<keyword evidence="2" id="KW-0813">Transport</keyword>
<reference evidence="13 14" key="1">
    <citation type="submission" date="2019-07" db="EMBL/GenBank/DDBJ databases">
        <title>WGS assembly of Gossypium tomentosum.</title>
        <authorList>
            <person name="Chen Z.J."/>
            <person name="Sreedasyam A."/>
            <person name="Ando A."/>
            <person name="Song Q."/>
            <person name="De L."/>
            <person name="Hulse-Kemp A."/>
            <person name="Ding M."/>
            <person name="Ye W."/>
            <person name="Kirkbride R."/>
            <person name="Jenkins J."/>
            <person name="Plott C."/>
            <person name="Lovell J."/>
            <person name="Lin Y.-M."/>
            <person name="Vaughn R."/>
            <person name="Liu B."/>
            <person name="Li W."/>
            <person name="Simpson S."/>
            <person name="Scheffler B."/>
            <person name="Saski C."/>
            <person name="Grover C."/>
            <person name="Hu G."/>
            <person name="Conover J."/>
            <person name="Carlson J."/>
            <person name="Shu S."/>
            <person name="Boston L."/>
            <person name="Williams M."/>
            <person name="Peterson D."/>
            <person name="Mcgee K."/>
            <person name="Jones D."/>
            <person name="Wendel J."/>
            <person name="Stelly D."/>
            <person name="Grimwood J."/>
            <person name="Schmutz J."/>
        </authorList>
    </citation>
    <scope>NUCLEOTIDE SEQUENCE [LARGE SCALE GENOMIC DNA]</scope>
    <source>
        <strain evidence="13">7179.01</strain>
    </source>
</reference>
<keyword evidence="4 10" id="KW-0812">Transmembrane</keyword>
<keyword evidence="3" id="KW-0633">Potassium transport</keyword>
<dbReference type="InterPro" id="IPR038770">
    <property type="entry name" value="Na+/solute_symporter_sf"/>
</dbReference>
<accession>A0A5D2JP87</accession>